<gene>
    <name evidence="1" type="ORF">PMAYCL1PPCAC_21772</name>
</gene>
<evidence type="ECO:0000313" key="1">
    <source>
        <dbReference type="EMBL" id="GMR51577.1"/>
    </source>
</evidence>
<reference evidence="2" key="1">
    <citation type="submission" date="2022-10" db="EMBL/GenBank/DDBJ databases">
        <title>Genome assembly of Pristionchus species.</title>
        <authorList>
            <person name="Yoshida K."/>
            <person name="Sommer R.J."/>
        </authorList>
    </citation>
    <scope>NUCLEOTIDE SEQUENCE [LARGE SCALE GENOMIC DNA]</scope>
    <source>
        <strain evidence="2">RS5460</strain>
    </source>
</reference>
<dbReference type="Proteomes" id="UP001328107">
    <property type="component" value="Unassembled WGS sequence"/>
</dbReference>
<feature type="non-terminal residue" evidence="1">
    <location>
        <position position="1"/>
    </location>
</feature>
<name>A0AAN5CWZ1_9BILA</name>
<dbReference type="EMBL" id="BTRK01000005">
    <property type="protein sequence ID" value="GMR51577.1"/>
    <property type="molecule type" value="Genomic_DNA"/>
</dbReference>
<keyword evidence="2" id="KW-1185">Reference proteome</keyword>
<protein>
    <submittedName>
        <fullName evidence="1">Uncharacterized protein</fullName>
    </submittedName>
</protein>
<accession>A0AAN5CWZ1</accession>
<proteinExistence type="predicted"/>
<evidence type="ECO:0000313" key="2">
    <source>
        <dbReference type="Proteomes" id="UP001328107"/>
    </source>
</evidence>
<dbReference type="AlphaFoldDB" id="A0AAN5CWZ1"/>
<organism evidence="1 2">
    <name type="scientific">Pristionchus mayeri</name>
    <dbReference type="NCBI Taxonomy" id="1317129"/>
    <lineage>
        <taxon>Eukaryota</taxon>
        <taxon>Metazoa</taxon>
        <taxon>Ecdysozoa</taxon>
        <taxon>Nematoda</taxon>
        <taxon>Chromadorea</taxon>
        <taxon>Rhabditida</taxon>
        <taxon>Rhabditina</taxon>
        <taxon>Diplogasteromorpha</taxon>
        <taxon>Diplogasteroidea</taxon>
        <taxon>Neodiplogasteridae</taxon>
        <taxon>Pristionchus</taxon>
    </lineage>
</organism>
<sequence length="83" mass="9403">AKFSKTRLVAGNILEIDIAGNFRTAVRRVTFDVILRSANAILRHSDCDVGVCRDYCAMCSTIDGNSRALVYHNEIWKESERRI</sequence>
<comment type="caution">
    <text evidence="1">The sequence shown here is derived from an EMBL/GenBank/DDBJ whole genome shotgun (WGS) entry which is preliminary data.</text>
</comment>